<dbReference type="Gene3D" id="3.30.450.40">
    <property type="match status" value="1"/>
</dbReference>
<dbReference type="RefSeq" id="WP_012162273.1">
    <property type="nucleotide sequence ID" value="NC_009925.1"/>
</dbReference>
<dbReference type="InterPro" id="IPR036097">
    <property type="entry name" value="HisK_dim/P_sf"/>
</dbReference>
<dbReference type="PRINTS" id="PR00344">
    <property type="entry name" value="BCTRLSENSOR"/>
</dbReference>
<gene>
    <name evidence="8" type="ordered locus">AM1_1735</name>
</gene>
<dbReference type="Pfam" id="PF17150">
    <property type="entry name" value="CHASE6_C"/>
    <property type="match status" value="1"/>
</dbReference>
<dbReference type="FunFam" id="3.30.565.10:FF:000006">
    <property type="entry name" value="Sensor histidine kinase WalK"/>
    <property type="match status" value="1"/>
</dbReference>
<dbReference type="KEGG" id="amr:AM1_1735"/>
<protein>
    <recommendedName>
        <fullName evidence="2">histidine kinase</fullName>
        <ecNumber evidence="2">2.7.13.3</ecNumber>
    </recommendedName>
</protein>
<keyword evidence="6" id="KW-0902">Two-component regulatory system</keyword>
<dbReference type="Pfam" id="PF10069">
    <property type="entry name" value="DICT"/>
    <property type="match status" value="1"/>
</dbReference>
<name>B0CC72_ACAM1</name>
<dbReference type="InterPro" id="IPR003661">
    <property type="entry name" value="HisK_dim/P_dom"/>
</dbReference>
<dbReference type="SMART" id="SM00065">
    <property type="entry name" value="GAF"/>
    <property type="match status" value="1"/>
</dbReference>
<dbReference type="SUPFAM" id="SSF55874">
    <property type="entry name" value="ATPase domain of HSP90 chaperone/DNA topoisomerase II/histidine kinase"/>
    <property type="match status" value="1"/>
</dbReference>
<sequence length="655" mass="73112">MSNLDSLLQTLLTDLPDLHPQMYFKSSLNALCRAIEDVVLAGNEAPLVIASFQQERFYRQETRRYQRIAQKTDHVYVLAAPEPESSFAIASDQYETIPLDLEDSLANEKHLIIVGQDYTACLACQEQKKVLTSVEQSQRYEGIWTFERDVCLHAASLLLDRIAQYRPELASKVKKAKKQYCLTSTSSIPPLPVLQSRVFGQRLVTYLQASQYKLLKAYRALSAKERKERFANAMTAAIRQSLDPKEVLAVAVNELGKVFEHCRCILYCCDRTDEAVEIEYEFVAPGLPSLQGTPWPISTNPLLSVALAQERAIAIADVFEVQHLRQDKKFAAKLEQWQIHSWLIAPIRHQGELLGVLELHHGGPLIYQWHENDIALVEAIAAQAGVALTQAQAYSDSESLNRNLAALEQTRSNLIAIVGHELRTPLSTIQVCLESLDSEPDISPVFRQALLSTALEDLGRLRDLIQDILILSRLEGGQIYNQIESIEFQETLELALSSMRSSNNSKDLPTISVEVDPHLPTIQVDAEGLEEVLNRILDNACKFTGVDGEVTIQAHIAPDDDCLEVIVADTGRGIEPSRLESIFDSFYQEEDFLRRSKGGTGLGLAICRQVIQGMNGRIWAESAGRDQGSAFHFTLPLEAPSDSQDLMPVTQTSHP</sequence>
<evidence type="ECO:0000256" key="5">
    <source>
        <dbReference type="ARBA" id="ARBA00022777"/>
    </source>
</evidence>
<dbReference type="PANTHER" id="PTHR43711:SF26">
    <property type="entry name" value="SENSOR HISTIDINE KINASE RCSC"/>
    <property type="match status" value="1"/>
</dbReference>
<dbReference type="InterPro" id="IPR003018">
    <property type="entry name" value="GAF"/>
</dbReference>
<evidence type="ECO:0000259" key="7">
    <source>
        <dbReference type="PROSITE" id="PS50109"/>
    </source>
</evidence>
<dbReference type="SUPFAM" id="SSF47384">
    <property type="entry name" value="Homodimeric domain of signal transducing histidine kinase"/>
    <property type="match status" value="1"/>
</dbReference>
<dbReference type="eggNOG" id="COG4250">
    <property type="taxonomic scope" value="Bacteria"/>
</dbReference>
<dbReference type="InterPro" id="IPR029016">
    <property type="entry name" value="GAF-like_dom_sf"/>
</dbReference>
<dbReference type="AlphaFoldDB" id="B0CC72"/>
<reference evidence="8 9" key="1">
    <citation type="journal article" date="2008" name="Proc. Natl. Acad. Sci. U.S.A.">
        <title>Niche adaptation and genome expansion in the chlorophyll d-producing cyanobacterium Acaryochloris marina.</title>
        <authorList>
            <person name="Swingley W.D."/>
            <person name="Chen M."/>
            <person name="Cheung P.C."/>
            <person name="Conrad A.L."/>
            <person name="Dejesa L.C."/>
            <person name="Hao J."/>
            <person name="Honchak B.M."/>
            <person name="Karbach L.E."/>
            <person name="Kurdoglu A."/>
            <person name="Lahiri S."/>
            <person name="Mastrian S.D."/>
            <person name="Miyashita H."/>
            <person name="Page L."/>
            <person name="Ramakrishna P."/>
            <person name="Satoh S."/>
            <person name="Sattley W.M."/>
            <person name="Shimada Y."/>
            <person name="Taylor H.L."/>
            <person name="Tomo T."/>
            <person name="Tsuchiya T."/>
            <person name="Wang Z.T."/>
            <person name="Raymond J."/>
            <person name="Mimuro M."/>
            <person name="Blankenship R.E."/>
            <person name="Touchman J.W."/>
        </authorList>
    </citation>
    <scope>NUCLEOTIDE SEQUENCE [LARGE SCALE GENOMIC DNA]</scope>
    <source>
        <strain evidence="9">MBIC 11017</strain>
    </source>
</reference>
<dbReference type="SMART" id="SM00388">
    <property type="entry name" value="HisKA"/>
    <property type="match status" value="1"/>
</dbReference>
<organism evidence="8 9">
    <name type="scientific">Acaryochloris marina (strain MBIC 11017)</name>
    <dbReference type="NCBI Taxonomy" id="329726"/>
    <lineage>
        <taxon>Bacteria</taxon>
        <taxon>Bacillati</taxon>
        <taxon>Cyanobacteriota</taxon>
        <taxon>Cyanophyceae</taxon>
        <taxon>Acaryochloridales</taxon>
        <taxon>Acaryochloridaceae</taxon>
        <taxon>Acaryochloris</taxon>
    </lineage>
</organism>
<dbReference type="InterPro" id="IPR036890">
    <property type="entry name" value="HATPase_C_sf"/>
</dbReference>
<keyword evidence="3" id="KW-0597">Phosphoprotein</keyword>
<dbReference type="InterPro" id="IPR050736">
    <property type="entry name" value="Sensor_HK_Regulatory"/>
</dbReference>
<evidence type="ECO:0000256" key="4">
    <source>
        <dbReference type="ARBA" id="ARBA00022679"/>
    </source>
</evidence>
<proteinExistence type="predicted"/>
<evidence type="ECO:0000256" key="3">
    <source>
        <dbReference type="ARBA" id="ARBA00022553"/>
    </source>
</evidence>
<dbReference type="HOGENOM" id="CLU_405850_0_0_3"/>
<accession>B0CC72</accession>
<dbReference type="EMBL" id="CP000828">
    <property type="protein sequence ID" value="ABW26757.1"/>
    <property type="molecule type" value="Genomic_DNA"/>
</dbReference>
<dbReference type="GO" id="GO:0000155">
    <property type="term" value="F:phosphorelay sensor kinase activity"/>
    <property type="evidence" value="ECO:0007669"/>
    <property type="project" value="InterPro"/>
</dbReference>
<dbReference type="InterPro" id="IPR003594">
    <property type="entry name" value="HATPase_dom"/>
</dbReference>
<dbReference type="eggNOG" id="COG2205">
    <property type="taxonomic scope" value="Bacteria"/>
</dbReference>
<evidence type="ECO:0000256" key="2">
    <source>
        <dbReference type="ARBA" id="ARBA00012438"/>
    </source>
</evidence>
<keyword evidence="5 8" id="KW-0418">Kinase</keyword>
<comment type="catalytic activity">
    <reaction evidence="1">
        <text>ATP + protein L-histidine = ADP + protein N-phospho-L-histidine.</text>
        <dbReference type="EC" id="2.7.13.3"/>
    </reaction>
</comment>
<dbReference type="CDD" id="cd00082">
    <property type="entry name" value="HisKA"/>
    <property type="match status" value="1"/>
</dbReference>
<dbReference type="SMART" id="SM00387">
    <property type="entry name" value="HATPase_c"/>
    <property type="match status" value="1"/>
</dbReference>
<dbReference type="Proteomes" id="UP000000268">
    <property type="component" value="Chromosome"/>
</dbReference>
<dbReference type="STRING" id="329726.AM1_1735"/>
<evidence type="ECO:0000313" key="8">
    <source>
        <dbReference type="EMBL" id="ABW26757.1"/>
    </source>
</evidence>
<keyword evidence="9" id="KW-1185">Reference proteome</keyword>
<dbReference type="EC" id="2.7.13.3" evidence="2"/>
<keyword evidence="4" id="KW-0808">Transferase</keyword>
<evidence type="ECO:0000256" key="6">
    <source>
        <dbReference type="ARBA" id="ARBA00023012"/>
    </source>
</evidence>
<dbReference type="Pfam" id="PF02518">
    <property type="entry name" value="HATPase_c"/>
    <property type="match status" value="1"/>
</dbReference>
<dbReference type="Pfam" id="PF00512">
    <property type="entry name" value="HisKA"/>
    <property type="match status" value="1"/>
</dbReference>
<dbReference type="OrthoDB" id="524899at2"/>
<feature type="domain" description="Histidine kinase" evidence="7">
    <location>
        <begin position="417"/>
        <end position="639"/>
    </location>
</feature>
<dbReference type="Gene3D" id="3.30.565.10">
    <property type="entry name" value="Histidine kinase-like ATPase, C-terminal domain"/>
    <property type="match status" value="1"/>
</dbReference>
<dbReference type="InterPro" id="IPR033415">
    <property type="entry name" value="CHASE6_C"/>
</dbReference>
<evidence type="ECO:0000313" key="9">
    <source>
        <dbReference type="Proteomes" id="UP000000268"/>
    </source>
</evidence>
<dbReference type="Gene3D" id="1.10.287.130">
    <property type="match status" value="1"/>
</dbReference>
<dbReference type="Pfam" id="PF01590">
    <property type="entry name" value="GAF"/>
    <property type="match status" value="1"/>
</dbReference>
<evidence type="ECO:0000256" key="1">
    <source>
        <dbReference type="ARBA" id="ARBA00000085"/>
    </source>
</evidence>
<dbReference type="PROSITE" id="PS50109">
    <property type="entry name" value="HIS_KIN"/>
    <property type="match status" value="1"/>
</dbReference>
<dbReference type="InterPro" id="IPR004358">
    <property type="entry name" value="Sig_transdc_His_kin-like_C"/>
</dbReference>
<dbReference type="InterPro" id="IPR005467">
    <property type="entry name" value="His_kinase_dom"/>
</dbReference>
<dbReference type="SUPFAM" id="SSF55781">
    <property type="entry name" value="GAF domain-like"/>
    <property type="match status" value="1"/>
</dbReference>
<dbReference type="PANTHER" id="PTHR43711">
    <property type="entry name" value="TWO-COMPONENT HISTIDINE KINASE"/>
    <property type="match status" value="1"/>
</dbReference>
<dbReference type="InterPro" id="IPR019278">
    <property type="entry name" value="DICT_dom"/>
</dbReference>